<dbReference type="InParanoid" id="A0A7M7P7W9"/>
<dbReference type="SMART" id="SM00034">
    <property type="entry name" value="CLECT"/>
    <property type="match status" value="1"/>
</dbReference>
<evidence type="ECO:0000313" key="4">
    <source>
        <dbReference type="Proteomes" id="UP000007110"/>
    </source>
</evidence>
<dbReference type="KEGG" id="spu:591697"/>
<dbReference type="GeneID" id="591697"/>
<keyword evidence="4" id="KW-1185">Reference proteome</keyword>
<evidence type="ECO:0000259" key="2">
    <source>
        <dbReference type="PROSITE" id="PS50041"/>
    </source>
</evidence>
<dbReference type="AlphaFoldDB" id="A0A7M7P7W9"/>
<feature type="domain" description="C-type lectin" evidence="2">
    <location>
        <begin position="29"/>
        <end position="150"/>
    </location>
</feature>
<name>A0A7M7P7W9_STRPU</name>
<reference evidence="3" key="2">
    <citation type="submission" date="2021-01" db="UniProtKB">
        <authorList>
            <consortium name="EnsemblMetazoa"/>
        </authorList>
    </citation>
    <scope>IDENTIFICATION</scope>
</reference>
<evidence type="ECO:0000256" key="1">
    <source>
        <dbReference type="SAM" id="SignalP"/>
    </source>
</evidence>
<dbReference type="RefSeq" id="XP_030847378.1">
    <property type="nucleotide sequence ID" value="XM_030991518.1"/>
</dbReference>
<dbReference type="InterPro" id="IPR016186">
    <property type="entry name" value="C-type_lectin-like/link_sf"/>
</dbReference>
<keyword evidence="1" id="KW-0732">Signal</keyword>
<dbReference type="SUPFAM" id="SSF56436">
    <property type="entry name" value="C-type lectin-like"/>
    <property type="match status" value="1"/>
</dbReference>
<dbReference type="EnsemblMetazoa" id="XM_030991518">
    <property type="protein sequence ID" value="XP_030847378"/>
    <property type="gene ID" value="LOC591697"/>
</dbReference>
<organism evidence="3 4">
    <name type="scientific">Strongylocentrotus purpuratus</name>
    <name type="common">Purple sea urchin</name>
    <dbReference type="NCBI Taxonomy" id="7668"/>
    <lineage>
        <taxon>Eukaryota</taxon>
        <taxon>Metazoa</taxon>
        <taxon>Echinodermata</taxon>
        <taxon>Eleutherozoa</taxon>
        <taxon>Echinozoa</taxon>
        <taxon>Echinoidea</taxon>
        <taxon>Euechinoidea</taxon>
        <taxon>Echinacea</taxon>
        <taxon>Camarodonta</taxon>
        <taxon>Echinidea</taxon>
        <taxon>Strongylocentrotidae</taxon>
        <taxon>Strongylocentrotus</taxon>
    </lineage>
</organism>
<dbReference type="PROSITE" id="PS50041">
    <property type="entry name" value="C_TYPE_LECTIN_2"/>
    <property type="match status" value="1"/>
</dbReference>
<feature type="chain" id="PRO_5029884977" description="C-type lectin domain-containing protein" evidence="1">
    <location>
        <begin position="19"/>
        <end position="150"/>
    </location>
</feature>
<sequence>MKILILISVVAMATVGNAEYSCPQFWNLFEGNCFRYQGDRLTWSDAEASFTSGGVGHLASIHSLEENRLVYQMFKSSVSLNDIPDWVHNTEDHNPIYGIWLGLHQTVADGPWKNSDYTDQGDFFRWRRLEPNNDYYDSGLAEDCVHILAL</sequence>
<dbReference type="OrthoDB" id="418245at2759"/>
<dbReference type="PANTHER" id="PTHR22803">
    <property type="entry name" value="MANNOSE, PHOSPHOLIPASE, LECTIN RECEPTOR RELATED"/>
    <property type="match status" value="1"/>
</dbReference>
<dbReference type="InterPro" id="IPR050111">
    <property type="entry name" value="C-type_lectin/snaclec_domain"/>
</dbReference>
<evidence type="ECO:0000313" key="3">
    <source>
        <dbReference type="EnsemblMetazoa" id="XP_030847378"/>
    </source>
</evidence>
<feature type="signal peptide" evidence="1">
    <location>
        <begin position="1"/>
        <end position="18"/>
    </location>
</feature>
<reference evidence="4" key="1">
    <citation type="submission" date="2015-02" db="EMBL/GenBank/DDBJ databases">
        <title>Genome sequencing for Strongylocentrotus purpuratus.</title>
        <authorList>
            <person name="Murali S."/>
            <person name="Liu Y."/>
            <person name="Vee V."/>
            <person name="English A."/>
            <person name="Wang M."/>
            <person name="Skinner E."/>
            <person name="Han Y."/>
            <person name="Muzny D.M."/>
            <person name="Worley K.C."/>
            <person name="Gibbs R.A."/>
        </authorList>
    </citation>
    <scope>NUCLEOTIDE SEQUENCE</scope>
</reference>
<dbReference type="Proteomes" id="UP000007110">
    <property type="component" value="Unassembled WGS sequence"/>
</dbReference>
<accession>A0A7M7P7W9</accession>
<dbReference type="Gene3D" id="3.10.100.10">
    <property type="entry name" value="Mannose-Binding Protein A, subunit A"/>
    <property type="match status" value="1"/>
</dbReference>
<proteinExistence type="predicted"/>
<dbReference type="InterPro" id="IPR001304">
    <property type="entry name" value="C-type_lectin-like"/>
</dbReference>
<protein>
    <recommendedName>
        <fullName evidence="2">C-type lectin domain-containing protein</fullName>
    </recommendedName>
</protein>
<dbReference type="InterPro" id="IPR016187">
    <property type="entry name" value="CTDL_fold"/>
</dbReference>